<reference evidence="2 3" key="1">
    <citation type="journal article" date="2023" name="Commun. Biol.">
        <title>Reorganization of the ancestral sex-determining regions during the evolution of trioecy in Pleodorina starrii.</title>
        <authorList>
            <person name="Takahashi K."/>
            <person name="Suzuki S."/>
            <person name="Kawai-Toyooka H."/>
            <person name="Yamamoto K."/>
            <person name="Hamaji T."/>
            <person name="Ootsuki R."/>
            <person name="Yamaguchi H."/>
            <person name="Kawachi M."/>
            <person name="Higashiyama T."/>
            <person name="Nozaki H."/>
        </authorList>
    </citation>
    <scope>NUCLEOTIDE SEQUENCE [LARGE SCALE GENOMIC DNA]</scope>
    <source>
        <strain evidence="2 3">NIES-4479</strain>
    </source>
</reference>
<proteinExistence type="predicted"/>
<sequence length="87" mass="9750">MDLRSQVRNYGMTITNMKKPPVVKAEDKSEPQHIRALQGLSNGAEVPYDATLRTVTHEGSRTPKLPPRQTQKHPGYIRNESGGFFTS</sequence>
<evidence type="ECO:0000256" key="1">
    <source>
        <dbReference type="SAM" id="MobiDB-lite"/>
    </source>
</evidence>
<gene>
    <name evidence="2" type="primary">PLESTBF000320</name>
    <name evidence="2" type="ORF">PLESTB_000638700</name>
</gene>
<organism evidence="2 3">
    <name type="scientific">Pleodorina starrii</name>
    <dbReference type="NCBI Taxonomy" id="330485"/>
    <lineage>
        <taxon>Eukaryota</taxon>
        <taxon>Viridiplantae</taxon>
        <taxon>Chlorophyta</taxon>
        <taxon>core chlorophytes</taxon>
        <taxon>Chlorophyceae</taxon>
        <taxon>CS clade</taxon>
        <taxon>Chlamydomonadales</taxon>
        <taxon>Volvocaceae</taxon>
        <taxon>Pleodorina</taxon>
    </lineage>
</organism>
<dbReference type="EMBL" id="BRXU01000006">
    <property type="protein sequence ID" value="GLC52519.1"/>
    <property type="molecule type" value="Genomic_DNA"/>
</dbReference>
<accession>A0A9W6BI22</accession>
<protein>
    <submittedName>
        <fullName evidence="2">Uncharacterized protein</fullName>
    </submittedName>
</protein>
<evidence type="ECO:0000313" key="2">
    <source>
        <dbReference type="EMBL" id="GLC52519.1"/>
    </source>
</evidence>
<feature type="region of interest" description="Disordered" evidence="1">
    <location>
        <begin position="55"/>
        <end position="87"/>
    </location>
</feature>
<name>A0A9W6BI22_9CHLO</name>
<dbReference type="AlphaFoldDB" id="A0A9W6BI22"/>
<evidence type="ECO:0000313" key="3">
    <source>
        <dbReference type="Proteomes" id="UP001165080"/>
    </source>
</evidence>
<dbReference type="Proteomes" id="UP001165080">
    <property type="component" value="Unassembled WGS sequence"/>
</dbReference>
<keyword evidence="3" id="KW-1185">Reference proteome</keyword>
<comment type="caution">
    <text evidence="2">The sequence shown here is derived from an EMBL/GenBank/DDBJ whole genome shotgun (WGS) entry which is preliminary data.</text>
</comment>